<evidence type="ECO:0008006" key="5">
    <source>
        <dbReference type="Google" id="ProtNLM"/>
    </source>
</evidence>
<evidence type="ECO:0000256" key="2">
    <source>
        <dbReference type="SAM" id="SignalP"/>
    </source>
</evidence>
<keyword evidence="2" id="KW-0732">Signal</keyword>
<dbReference type="Proteomes" id="UP000269019">
    <property type="component" value="Chromosome"/>
</dbReference>
<sequence precursor="true">MKKVAAAAVALATFVGGFSIPAANALPTQQDERTVTFDSSEITPSWDLSCRLPVPLHLESRLDTSSPQLRPTAEFASGSRRTTHRSPTATASR</sequence>
<organism evidence="3 4">
    <name type="scientific">Corynebacterium choanae</name>
    <dbReference type="NCBI Taxonomy" id="1862358"/>
    <lineage>
        <taxon>Bacteria</taxon>
        <taxon>Bacillati</taxon>
        <taxon>Actinomycetota</taxon>
        <taxon>Actinomycetes</taxon>
        <taxon>Mycobacteriales</taxon>
        <taxon>Corynebacteriaceae</taxon>
        <taxon>Corynebacterium</taxon>
    </lineage>
</organism>
<dbReference type="KEGG" id="ccho:CCHOA_05650"/>
<dbReference type="EMBL" id="CP033896">
    <property type="protein sequence ID" value="AZA13530.1"/>
    <property type="molecule type" value="Genomic_DNA"/>
</dbReference>
<feature type="region of interest" description="Disordered" evidence="1">
    <location>
        <begin position="60"/>
        <end position="93"/>
    </location>
</feature>
<name>A0A3G6JAM6_9CORY</name>
<evidence type="ECO:0000313" key="3">
    <source>
        <dbReference type="EMBL" id="AZA13530.1"/>
    </source>
</evidence>
<evidence type="ECO:0000256" key="1">
    <source>
        <dbReference type="SAM" id="MobiDB-lite"/>
    </source>
</evidence>
<feature type="signal peptide" evidence="2">
    <location>
        <begin position="1"/>
        <end position="25"/>
    </location>
</feature>
<gene>
    <name evidence="3" type="ORF">CCHOA_05650</name>
</gene>
<keyword evidence="4" id="KW-1185">Reference proteome</keyword>
<dbReference type="AlphaFoldDB" id="A0A3G6JAM6"/>
<reference evidence="3 4" key="1">
    <citation type="submission" date="2018-11" db="EMBL/GenBank/DDBJ databases">
        <authorList>
            <person name="Kleinhagauer T."/>
            <person name="Glaeser S.P."/>
            <person name="Spergser J."/>
            <person name="Ruckert C."/>
            <person name="Kaempfer P."/>
            <person name="Busse H.-J."/>
        </authorList>
    </citation>
    <scope>NUCLEOTIDE SEQUENCE [LARGE SCALE GENOMIC DNA]</scope>
    <source>
        <strain evidence="3 4">200CH</strain>
    </source>
</reference>
<proteinExistence type="predicted"/>
<protein>
    <recommendedName>
        <fullName evidence="5">Secreted protein</fullName>
    </recommendedName>
</protein>
<evidence type="ECO:0000313" key="4">
    <source>
        <dbReference type="Proteomes" id="UP000269019"/>
    </source>
</evidence>
<feature type="chain" id="PRO_5017997627" description="Secreted protein" evidence="2">
    <location>
        <begin position="26"/>
        <end position="93"/>
    </location>
</feature>
<accession>A0A3G6JAM6</accession>